<dbReference type="Pfam" id="PF02365">
    <property type="entry name" value="NAM"/>
    <property type="match status" value="1"/>
</dbReference>
<dbReference type="InterPro" id="IPR003441">
    <property type="entry name" value="NAC-dom"/>
</dbReference>
<dbReference type="PROSITE" id="PS51005">
    <property type="entry name" value="NAC"/>
    <property type="match status" value="1"/>
</dbReference>
<keyword evidence="4" id="KW-0539">Nucleus</keyword>
<dbReference type="Proteomes" id="UP001497457">
    <property type="component" value="Chromosome 20rd"/>
</dbReference>
<keyword evidence="8" id="KW-1185">Reference proteome</keyword>
<keyword evidence="2" id="KW-0238">DNA-binding</keyword>
<feature type="region of interest" description="Disordered" evidence="5">
    <location>
        <begin position="185"/>
        <end position="205"/>
    </location>
</feature>
<evidence type="ECO:0000313" key="8">
    <source>
        <dbReference type="Proteomes" id="UP001497457"/>
    </source>
</evidence>
<dbReference type="PANTHER" id="PTHR31719">
    <property type="entry name" value="NAC TRANSCRIPTION FACTOR 56"/>
    <property type="match status" value="1"/>
</dbReference>
<evidence type="ECO:0000313" key="7">
    <source>
        <dbReference type="EMBL" id="CAL4973830.1"/>
    </source>
</evidence>
<dbReference type="EMBL" id="OZ075130">
    <property type="protein sequence ID" value="CAL4973830.1"/>
    <property type="molecule type" value="Genomic_DNA"/>
</dbReference>
<reference evidence="8" key="1">
    <citation type="submission" date="2024-06" db="EMBL/GenBank/DDBJ databases">
        <authorList>
            <person name="Ryan C."/>
        </authorList>
    </citation>
    <scope>NUCLEOTIDE SEQUENCE [LARGE SCALE GENOMIC DNA]</scope>
</reference>
<dbReference type="PANTHER" id="PTHR31719:SF88">
    <property type="entry name" value="OS07G0272700 PROTEIN"/>
    <property type="match status" value="1"/>
</dbReference>
<feature type="region of interest" description="Disordered" evidence="5">
    <location>
        <begin position="95"/>
        <end position="128"/>
    </location>
</feature>
<evidence type="ECO:0000256" key="3">
    <source>
        <dbReference type="ARBA" id="ARBA00023163"/>
    </source>
</evidence>
<keyword evidence="3" id="KW-0804">Transcription</keyword>
<keyword evidence="1" id="KW-0805">Transcription regulation</keyword>
<organism evidence="7 8">
    <name type="scientific">Urochloa decumbens</name>
    <dbReference type="NCBI Taxonomy" id="240449"/>
    <lineage>
        <taxon>Eukaryota</taxon>
        <taxon>Viridiplantae</taxon>
        <taxon>Streptophyta</taxon>
        <taxon>Embryophyta</taxon>
        <taxon>Tracheophyta</taxon>
        <taxon>Spermatophyta</taxon>
        <taxon>Magnoliopsida</taxon>
        <taxon>Liliopsida</taxon>
        <taxon>Poales</taxon>
        <taxon>Poaceae</taxon>
        <taxon>PACMAD clade</taxon>
        <taxon>Panicoideae</taxon>
        <taxon>Panicodae</taxon>
        <taxon>Paniceae</taxon>
        <taxon>Melinidinae</taxon>
        <taxon>Urochloa</taxon>
    </lineage>
</organism>
<evidence type="ECO:0000259" key="6">
    <source>
        <dbReference type="PROSITE" id="PS51005"/>
    </source>
</evidence>
<dbReference type="SUPFAM" id="SSF101941">
    <property type="entry name" value="NAC domain"/>
    <property type="match status" value="1"/>
</dbReference>
<dbReference type="AlphaFoldDB" id="A0ABC9A5X7"/>
<evidence type="ECO:0000256" key="2">
    <source>
        <dbReference type="ARBA" id="ARBA00023125"/>
    </source>
</evidence>
<proteinExistence type="predicted"/>
<accession>A0ABC9A5X7</accession>
<reference evidence="7 8" key="2">
    <citation type="submission" date="2024-10" db="EMBL/GenBank/DDBJ databases">
        <authorList>
            <person name="Ryan C."/>
        </authorList>
    </citation>
    <scope>NUCLEOTIDE SEQUENCE [LARGE SCALE GENOMIC DNA]</scope>
</reference>
<protein>
    <recommendedName>
        <fullName evidence="6">NAC domain-containing protein</fullName>
    </recommendedName>
</protein>
<evidence type="ECO:0000256" key="1">
    <source>
        <dbReference type="ARBA" id="ARBA00023015"/>
    </source>
</evidence>
<dbReference type="Gene3D" id="2.170.150.80">
    <property type="entry name" value="NAC domain"/>
    <property type="match status" value="1"/>
</dbReference>
<dbReference type="InterPro" id="IPR036093">
    <property type="entry name" value="NAC_dom_sf"/>
</dbReference>
<name>A0ABC9A5X7_9POAL</name>
<evidence type="ECO:0000256" key="4">
    <source>
        <dbReference type="ARBA" id="ARBA00023242"/>
    </source>
</evidence>
<evidence type="ECO:0000256" key="5">
    <source>
        <dbReference type="SAM" id="MobiDB-lite"/>
    </source>
</evidence>
<feature type="domain" description="NAC" evidence="6">
    <location>
        <begin position="27"/>
        <end position="182"/>
    </location>
</feature>
<sequence>MGARPLPSHKFSSCERSGATSMAKLGLPPGFRFVPTDEEVVAHYLLRRIRCQPLPAGDILEDDPLSAPPWLLLAKHGRKGDAFFFAAGRAMNSKGTRQKRSCAGGGTWEGQGKRKNARGGGEAERRPRVRVGGEVIEWQKYALNFHEEDIKGSTGWVMHEYSIASPPDLAESPMRVYRIRFSGHGRNAQKRKRSEPDWGSDEEEEEEVYAGAARGETRPKVEEFVGGGGCPPAPQLEPVASLPVVGVDVGDGNLAGWAEAGAGGALPAASADQDLPALVDGGEDWNFMCSLNDLLPDFEFFPGCAGDAGDVSIPMVPAA</sequence>
<gene>
    <name evidence="7" type="ORF">URODEC1_LOCUS52145</name>
</gene>
<dbReference type="GO" id="GO:0003677">
    <property type="term" value="F:DNA binding"/>
    <property type="evidence" value="ECO:0007669"/>
    <property type="project" value="UniProtKB-KW"/>
</dbReference>